<sequence length="1339" mass="141027">MKKFDDYSCLMRHALKYHWQKLWLILCMLAVPFVIHAEACKRNAAEPTGNVAKNYQHWADVDNEWNGDILSPQKSDYFEGEVIPHVYVVEASNATPLVNGQTYTMKVNMNYFQSNTNAGGFAHMTTYNINRSPGLLPNASGLAPVADATFTGTGMEGVFYTVDADIVSVSGAVPAGAATKDHTVTITWTYTGTTTTTGIAEIYFGLYIAEPGQVPNQGLGETDGASAWTGGSLQTTVSDVVFGGGALSIQLAPSAIIRGTISGLKYSDLNKNGNQDAGEPALAGWKIYLDLNNNGTWDDGEPSELTAVDGTYSFSVIPDAGSGDTKNDPYIVREVQQATYTQTEPVNPDYYAIVITAANPVHTGKDFGNFACINPEINTPAIGTVCQGATDATISYTSVSGAPDQYSIDWDATANTAGLADISYTALPTSPFTIAIPGNLAAGTYTGTVYVRNSGTECTSSGTQITLTINATPAAFGLTATDYCAGATTLGTITLADSETGVSYQLYSSAGVAVQAAMAGTNEELLWTGITAGTGYYIVATGTGNCTSTTGTINVVANPLPDANAGTDKQLTCTTKSVTLDGASTTEGVTYAWSGPDGFTSTDAAPTVSAQGTYILTVTNTATGCTASDAVEVTVNDELPTVSIGTNGQTTTQLTCNVPTMTLTAAARVNGELNPEFVTLSWTGPDGFTSSAQRIEVSVAGTYVLTATNTQTGCSASASMGVTGPVYPNASAGPDKVLTCAQATVMLEGSSTHFSGWASYTWVASNGGNIVSGGHTLTPIVDKAGTYTLTVRDSRGGCETSDAVEVTGNTDLPEVTIAPEGKTMISCSQTSVLLKSYVTPAGIDVLWSGPNGFTATTQTITVTTPGLYTITATNPETGCRGSASITISDATREPIAKAGPDKWLTCTSTSVVLEAYKDENDGPLGYLWINEEGDVVGSQRIVTVTEPGTYTLRVHNIYSGCSATDEVVVKRNSQAPNISAKGGTLSCDTGTLQLMGASTTAGATYSWTGPGGYTSTAQNPTVSVAGEYMLTVTNPENGCTASMSVIVNPQPVVQKPEVVCYTINFEESETGFVTAANTGAGMVNIFNYRRNVDGTYAEENHASIFDTGNPTGDDLDLWTPDWGHVLIINQDLNPEPNDNPWGGEMTLDFSEIGPVTMTSLKALDFDVYENNSWIYLYDGKGNELYKVQIKSLGNMSQQVVDLGNTKGVMYMRVILDGFNEHHMLAGSGAIDDIKFCVEKEGDAPCVTVEPTNEIRATAFPMPFSDRTTIEFTTTESQDYIIQLFDAKGRMIRELTSGKAKAGERVTIEVDASDLPNGMYIANIIGKTGIKKSVKLINKK</sequence>
<gene>
    <name evidence="2" type="ORF">KYK27_03000</name>
</gene>
<feature type="domain" description="PKD/Chitinase" evidence="1">
    <location>
        <begin position="812"/>
        <end position="890"/>
    </location>
</feature>
<dbReference type="Proteomes" id="UP000774935">
    <property type="component" value="Unassembled WGS sequence"/>
</dbReference>
<dbReference type="SMART" id="SM00089">
    <property type="entry name" value="PKD"/>
    <property type="match status" value="3"/>
</dbReference>
<dbReference type="RefSeq" id="WP_199108564.1">
    <property type="nucleotide sequence ID" value="NZ_JAHWXQ010000001.1"/>
</dbReference>
<evidence type="ECO:0000313" key="3">
    <source>
        <dbReference type="Proteomes" id="UP000774935"/>
    </source>
</evidence>
<dbReference type="Gene3D" id="2.60.40.10">
    <property type="entry name" value="Immunoglobulins"/>
    <property type="match status" value="6"/>
</dbReference>
<evidence type="ECO:0000259" key="1">
    <source>
        <dbReference type="SMART" id="SM00089"/>
    </source>
</evidence>
<evidence type="ECO:0000313" key="2">
    <source>
        <dbReference type="EMBL" id="MBW3363996.1"/>
    </source>
</evidence>
<dbReference type="NCBIfam" id="TIGR04183">
    <property type="entry name" value="Por_Secre_tail"/>
    <property type="match status" value="1"/>
</dbReference>
<organism evidence="2 3">
    <name type="scientific">Pontibacter populi</name>
    <dbReference type="NCBI Taxonomy" id="890055"/>
    <lineage>
        <taxon>Bacteria</taxon>
        <taxon>Pseudomonadati</taxon>
        <taxon>Bacteroidota</taxon>
        <taxon>Cytophagia</taxon>
        <taxon>Cytophagales</taxon>
        <taxon>Hymenobacteraceae</taxon>
        <taxon>Pontibacter</taxon>
    </lineage>
</organism>
<dbReference type="InterPro" id="IPR022409">
    <property type="entry name" value="PKD/Chitinase_dom"/>
</dbReference>
<protein>
    <submittedName>
        <fullName evidence="2">T9SS type A sorting domain-containing protein</fullName>
    </submittedName>
</protein>
<dbReference type="SUPFAM" id="SSF49299">
    <property type="entry name" value="PKD domain"/>
    <property type="match status" value="2"/>
</dbReference>
<accession>A0ABS6XA73</accession>
<proteinExistence type="predicted"/>
<feature type="domain" description="PKD/Chitinase" evidence="1">
    <location>
        <begin position="562"/>
        <end position="638"/>
    </location>
</feature>
<dbReference type="InterPro" id="IPR026444">
    <property type="entry name" value="Secre_tail"/>
</dbReference>
<dbReference type="Pfam" id="PF18962">
    <property type="entry name" value="Por_Secre_tail"/>
    <property type="match status" value="1"/>
</dbReference>
<dbReference type="InterPro" id="IPR013783">
    <property type="entry name" value="Ig-like_fold"/>
</dbReference>
<reference evidence="2 3" key="1">
    <citation type="submission" date="2021-07" db="EMBL/GenBank/DDBJ databases">
        <authorList>
            <person name="Kim M.K."/>
        </authorList>
    </citation>
    <scope>NUCLEOTIDE SEQUENCE [LARGE SCALE GENOMIC DNA]</scope>
    <source>
        <strain evidence="2 3">HLY7-15</strain>
    </source>
</reference>
<comment type="caution">
    <text evidence="2">The sequence shown here is derived from an EMBL/GenBank/DDBJ whole genome shotgun (WGS) entry which is preliminary data.</text>
</comment>
<dbReference type="EMBL" id="JAHWXQ010000001">
    <property type="protein sequence ID" value="MBW3363996.1"/>
    <property type="molecule type" value="Genomic_DNA"/>
</dbReference>
<dbReference type="InterPro" id="IPR035986">
    <property type="entry name" value="PKD_dom_sf"/>
</dbReference>
<feature type="domain" description="PKD/Chitinase" evidence="1">
    <location>
        <begin position="727"/>
        <end position="811"/>
    </location>
</feature>
<name>A0ABS6XA73_9BACT</name>
<keyword evidence="3" id="KW-1185">Reference proteome</keyword>